<reference evidence="2 3" key="1">
    <citation type="submission" date="2020-08" db="EMBL/GenBank/DDBJ databases">
        <title>Genomic Encyclopedia of Type Strains, Phase IV (KMG-IV): sequencing the most valuable type-strain genomes for metagenomic binning, comparative biology and taxonomic classification.</title>
        <authorList>
            <person name="Goeker M."/>
        </authorList>
    </citation>
    <scope>NUCLEOTIDE SEQUENCE [LARGE SCALE GENOMIC DNA]</scope>
    <source>
        <strain evidence="2 3">DSM 2461</strain>
    </source>
</reference>
<name>A0A841R5Y8_9SPIO</name>
<organism evidence="2 3">
    <name type="scientific">Spirochaeta isovalerica</name>
    <dbReference type="NCBI Taxonomy" id="150"/>
    <lineage>
        <taxon>Bacteria</taxon>
        <taxon>Pseudomonadati</taxon>
        <taxon>Spirochaetota</taxon>
        <taxon>Spirochaetia</taxon>
        <taxon>Spirochaetales</taxon>
        <taxon>Spirochaetaceae</taxon>
        <taxon>Spirochaeta</taxon>
    </lineage>
</organism>
<dbReference type="AlphaFoldDB" id="A0A841R5Y8"/>
<feature type="transmembrane region" description="Helical" evidence="1">
    <location>
        <begin position="118"/>
        <end position="143"/>
    </location>
</feature>
<feature type="transmembrane region" description="Helical" evidence="1">
    <location>
        <begin position="48"/>
        <end position="68"/>
    </location>
</feature>
<dbReference type="RefSeq" id="WP_184742341.1">
    <property type="nucleotide sequence ID" value="NZ_JACHGJ010000001.1"/>
</dbReference>
<sequence length="166" mass="19459">MIARRSKVKSKTSSFQLRKRMVMSLFFLVSSLFLWYFSLALAKEKSLFYNYLFFSILTFGGGVSYHLLSEMWKLSCNEKNVHLWNKIQARLALSSIGYAIVAIAIVIGKFLIKGILGYSAALIGVFAGMLWVVFFVMKLHVFFRDLFIFNKRQRKQRIKYKKRRLI</sequence>
<evidence type="ECO:0000313" key="2">
    <source>
        <dbReference type="EMBL" id="MBB6478470.1"/>
    </source>
</evidence>
<proteinExistence type="predicted"/>
<accession>A0A841R5Y8</accession>
<evidence type="ECO:0000256" key="1">
    <source>
        <dbReference type="SAM" id="Phobius"/>
    </source>
</evidence>
<dbReference type="Proteomes" id="UP000587760">
    <property type="component" value="Unassembled WGS sequence"/>
</dbReference>
<feature type="transmembrane region" description="Helical" evidence="1">
    <location>
        <begin position="89"/>
        <end position="112"/>
    </location>
</feature>
<feature type="transmembrane region" description="Helical" evidence="1">
    <location>
        <begin position="21"/>
        <end position="42"/>
    </location>
</feature>
<gene>
    <name evidence="2" type="ORF">HNR50_000103</name>
</gene>
<keyword evidence="1" id="KW-1133">Transmembrane helix</keyword>
<dbReference type="EMBL" id="JACHGJ010000001">
    <property type="protein sequence ID" value="MBB6478470.1"/>
    <property type="molecule type" value="Genomic_DNA"/>
</dbReference>
<comment type="caution">
    <text evidence="2">The sequence shown here is derived from an EMBL/GenBank/DDBJ whole genome shotgun (WGS) entry which is preliminary data.</text>
</comment>
<keyword evidence="3" id="KW-1185">Reference proteome</keyword>
<protein>
    <submittedName>
        <fullName evidence="2">Uncharacterized protein</fullName>
    </submittedName>
</protein>
<evidence type="ECO:0000313" key="3">
    <source>
        <dbReference type="Proteomes" id="UP000587760"/>
    </source>
</evidence>
<keyword evidence="1" id="KW-0472">Membrane</keyword>
<keyword evidence="1" id="KW-0812">Transmembrane</keyword>